<evidence type="ECO:0000313" key="3">
    <source>
        <dbReference type="Proteomes" id="UP000247586"/>
    </source>
</evidence>
<dbReference type="InterPro" id="IPR036866">
    <property type="entry name" value="RibonucZ/Hydroxyglut_hydro"/>
</dbReference>
<comment type="similarity">
    <text evidence="1">Belongs to the UPF0282 family.</text>
</comment>
<dbReference type="InterPro" id="IPR014426">
    <property type="entry name" value="UPF0282_hydrls"/>
</dbReference>
<name>A0A2U9ISF0_9CREN</name>
<dbReference type="PANTHER" id="PTHR43546">
    <property type="entry name" value="UPF0173 METAL-DEPENDENT HYDROLASE MJ1163-RELATED"/>
    <property type="match status" value="1"/>
</dbReference>
<evidence type="ECO:0000313" key="2">
    <source>
        <dbReference type="EMBL" id="AWR98946.1"/>
    </source>
</evidence>
<dbReference type="SUPFAM" id="SSF56281">
    <property type="entry name" value="Metallo-hydrolase/oxidoreductase"/>
    <property type="match status" value="1"/>
</dbReference>
<gene>
    <name evidence="2" type="ORF">DFR87_03700</name>
</gene>
<dbReference type="KEGG" id="mhk:DFR87_03700"/>
<dbReference type="OrthoDB" id="21331at2157"/>
<protein>
    <recommendedName>
        <fullName evidence="1">UPF0282 protein DFR87_03700</fullName>
    </recommendedName>
</protein>
<dbReference type="EMBL" id="CP029287">
    <property type="protein sequence ID" value="AWR98946.1"/>
    <property type="molecule type" value="Genomic_DNA"/>
</dbReference>
<dbReference type="RefSeq" id="WP_054836801.1">
    <property type="nucleotide sequence ID" value="NZ_BBBA01000011.1"/>
</dbReference>
<accession>A0A2U9ISF0</accession>
<dbReference type="AlphaFoldDB" id="A0A2U9ISF0"/>
<dbReference type="HAMAP" id="MF_01406">
    <property type="entry name" value="UPF0282"/>
    <property type="match status" value="1"/>
</dbReference>
<dbReference type="PANTHER" id="PTHR43546:SF4">
    <property type="entry name" value="UPF0282 PROTEIN MJ1629"/>
    <property type="match status" value="1"/>
</dbReference>
<dbReference type="InterPro" id="IPR050114">
    <property type="entry name" value="UPF0173_UPF0282_UlaG_hydrolase"/>
</dbReference>
<reference evidence="3" key="3">
    <citation type="submission" date="2020-03" db="EMBL/GenBank/DDBJ databases">
        <title>Sequencing and Assembly of Multiple Reported Metal-Biooxidizing Members of the Extremely Thermoacidophilic Archaeal Family Sulfolobaceae.</title>
        <authorList>
            <person name="Counts J.A."/>
            <person name="Kelly R.M."/>
        </authorList>
    </citation>
    <scope>NUCLEOTIDE SEQUENCE [LARGE SCALE GENOMIC DNA]</scope>
    <source>
        <strain evidence="3">HO1-1</strain>
    </source>
</reference>
<dbReference type="Proteomes" id="UP000247586">
    <property type="component" value="Chromosome"/>
</dbReference>
<proteinExistence type="inferred from homology"/>
<sequence length="307" mass="34420">MEVTPLAFESLGVRSQATLVETKDVRIVIDPAVSLAPRRYGLPPHQMEVDALTELARRITEVSSLADVLVVTHYHYDHHDPGYVIPKDIYKGKIVLIKDPESYINPSQGKIRAPKFLRSIRDLPKEINYADGKEYRFWNTKIKISHPVPHGADVRLGYVIQVHVSDGDSSVLFTSDVEGVPSEQHVEFTLKTSPNLIVIDGPLSYLVGRALTEDQLQTSIKNMEKLAKSGLETMVVDHHVLRDLKYREVLSELYTVAGSSGVKVATAAELLGKEVNQLEARRRELFSKDNRPARIPRNLASLLKTDQ</sequence>
<reference evidence="2 3" key="1">
    <citation type="submission" date="2018-05" db="EMBL/GenBank/DDBJ databases">
        <title>Complete Genome Sequences of Extremely Thermoacidophilic, Metal-Mobilizing Type-Strain Members of the Archaeal Family Sulfolobaceae: Acidianus brierleyi DSM-1651T, Acidianus sulfidivorans DSM-18786T, Metallosphaera hakonensis DSM-7519T, and Metallosphaera prunae DSM-10039T.</title>
        <authorList>
            <person name="Counts J.A."/>
            <person name="Kelly R.M."/>
        </authorList>
    </citation>
    <scope>NUCLEOTIDE SEQUENCE [LARGE SCALE GENOMIC DNA]</scope>
    <source>
        <strain evidence="2 3">HO1-1</strain>
    </source>
</reference>
<dbReference type="Gene3D" id="3.60.15.10">
    <property type="entry name" value="Ribonuclease Z/Hydroxyacylglutathione hydrolase-like"/>
    <property type="match status" value="1"/>
</dbReference>
<organism evidence="2 3">
    <name type="scientific">Metallosphaera hakonensis JCM 8857 = DSM 7519</name>
    <dbReference type="NCBI Taxonomy" id="1293036"/>
    <lineage>
        <taxon>Archaea</taxon>
        <taxon>Thermoproteota</taxon>
        <taxon>Thermoprotei</taxon>
        <taxon>Sulfolobales</taxon>
        <taxon>Sulfolobaceae</taxon>
        <taxon>Metallosphaera</taxon>
    </lineage>
</organism>
<keyword evidence="3" id="KW-1185">Reference proteome</keyword>
<dbReference type="STRING" id="1293036.GCA_001315825_01822"/>
<reference evidence="3" key="2">
    <citation type="submission" date="2020-03" db="EMBL/GenBank/DDBJ databases">
        <title>Complete Genome Sequences of Extremely Thermoacidophilic, Metal-Mobilizing Type-Strain Members of the Archaeal Family Sulfolobaceae: Acidianus brierleyi DSM-1651T, Acidianus sulfidivorans DSM-18786T, Metallosphaera hakonensis DSM-7519T, and Metallosphaera prunae DSM-10039T.</title>
        <authorList>
            <person name="Counts J.A."/>
            <person name="Kelly R.M."/>
        </authorList>
    </citation>
    <scope>NUCLEOTIDE SEQUENCE [LARGE SCALE GENOMIC DNA]</scope>
    <source>
        <strain evidence="3">HO1-1</strain>
    </source>
</reference>
<dbReference type="GeneID" id="36834416"/>
<dbReference type="NCBIfam" id="NF003287">
    <property type="entry name" value="PRK04286.1-1"/>
    <property type="match status" value="1"/>
</dbReference>
<evidence type="ECO:0000256" key="1">
    <source>
        <dbReference type="HAMAP-Rule" id="MF_01406"/>
    </source>
</evidence>
<dbReference type="PIRSF" id="PIRSF004944">
    <property type="entry name" value="UCP004944_hydrls"/>
    <property type="match status" value="1"/>
</dbReference>